<dbReference type="EMBL" id="JACIEN010000012">
    <property type="protein sequence ID" value="MBB4020114.1"/>
    <property type="molecule type" value="Genomic_DNA"/>
</dbReference>
<feature type="domain" description="Helicase C-terminal" evidence="2">
    <location>
        <begin position="784"/>
        <end position="871"/>
    </location>
</feature>
<evidence type="ECO:0000259" key="2">
    <source>
        <dbReference type="SMART" id="SM00490"/>
    </source>
</evidence>
<evidence type="ECO:0000256" key="1">
    <source>
        <dbReference type="SAM" id="MobiDB-lite"/>
    </source>
</evidence>
<dbReference type="Pfam" id="PF00271">
    <property type="entry name" value="Helicase_C"/>
    <property type="match status" value="1"/>
</dbReference>
<dbReference type="AlphaFoldDB" id="A0A840C366"/>
<organism evidence="3 4">
    <name type="scientific">Chelatococcus caeni</name>
    <dbReference type="NCBI Taxonomy" id="1348468"/>
    <lineage>
        <taxon>Bacteria</taxon>
        <taxon>Pseudomonadati</taxon>
        <taxon>Pseudomonadota</taxon>
        <taxon>Alphaproteobacteria</taxon>
        <taxon>Hyphomicrobiales</taxon>
        <taxon>Chelatococcaceae</taxon>
        <taxon>Chelatococcus</taxon>
    </lineage>
</organism>
<dbReference type="RefSeq" id="WP_183318984.1">
    <property type="nucleotide sequence ID" value="NZ_JACIEN010000012.1"/>
</dbReference>
<accession>A0A840C366</accession>
<gene>
    <name evidence="3" type="ORF">GGR16_005178</name>
</gene>
<proteinExistence type="predicted"/>
<dbReference type="Gene3D" id="3.40.50.300">
    <property type="entry name" value="P-loop containing nucleotide triphosphate hydrolases"/>
    <property type="match status" value="1"/>
</dbReference>
<name>A0A840C366_9HYPH</name>
<dbReference type="CDD" id="cd18785">
    <property type="entry name" value="SF2_C"/>
    <property type="match status" value="1"/>
</dbReference>
<dbReference type="SUPFAM" id="SSF52540">
    <property type="entry name" value="P-loop containing nucleoside triphosphate hydrolases"/>
    <property type="match status" value="1"/>
</dbReference>
<evidence type="ECO:0000313" key="3">
    <source>
        <dbReference type="EMBL" id="MBB4020114.1"/>
    </source>
</evidence>
<dbReference type="SMART" id="SM00490">
    <property type="entry name" value="HELICc"/>
    <property type="match status" value="1"/>
</dbReference>
<reference evidence="3 4" key="1">
    <citation type="submission" date="2020-08" db="EMBL/GenBank/DDBJ databases">
        <title>Genomic Encyclopedia of Type Strains, Phase IV (KMG-IV): sequencing the most valuable type-strain genomes for metagenomic binning, comparative biology and taxonomic classification.</title>
        <authorList>
            <person name="Goeker M."/>
        </authorList>
    </citation>
    <scope>NUCLEOTIDE SEQUENCE [LARGE SCALE GENOMIC DNA]</scope>
    <source>
        <strain evidence="3 4">DSM 103737</strain>
    </source>
</reference>
<feature type="compositionally biased region" description="Basic and acidic residues" evidence="1">
    <location>
        <begin position="1018"/>
        <end position="1032"/>
    </location>
</feature>
<protein>
    <recommendedName>
        <fullName evidence="2">Helicase C-terminal domain-containing protein</fullName>
    </recommendedName>
</protein>
<keyword evidence="4" id="KW-1185">Reference proteome</keyword>
<dbReference type="InterPro" id="IPR027417">
    <property type="entry name" value="P-loop_NTPase"/>
</dbReference>
<dbReference type="InterPro" id="IPR001650">
    <property type="entry name" value="Helicase_C-like"/>
</dbReference>
<comment type="caution">
    <text evidence="3">The sequence shown here is derived from an EMBL/GenBank/DDBJ whole genome shotgun (WGS) entry which is preliminary data.</text>
</comment>
<dbReference type="Proteomes" id="UP000577362">
    <property type="component" value="Unassembled WGS sequence"/>
</dbReference>
<sequence>MPHTAITDRYQAAERFVDWLADFVVADATGAKKSALEVDPCGLFWLGRLAPEEEIAESKLGERAERLEPCAVGMRLGLDAEFGDMVSFDLRASFAVWRKEGDRWIKSDPIDCTESVSILLNHGSTNRFTTSIQRELDSRFPDSGLAAAIEIEVDTSRDGLPGLTVTLVNCSKPNQEQKNAFARGRLFQCELEVSGLPTREFILEALPDSFRYDRHVPAWGINCGVSVEGSVFTTVDLPRHDKPRPQFWNAPGQSEDFFSFERLADDPVAPGRELVEALRAWGDDAWDMERIRSRHADWSEEMEREARRERQGFLEEVERIAAGVARLEEDQDLCRAFRLMNASMLISARDGKGGFKYTSWRPFQIGFLYANLDACRNEGADIVDIVWFTTGGGKTETYLGLILTAAFLDRFRGKTTGVTAWSRFPLRLLSLQQTQRFANALAAAEMVRRKEAIEGDPFGLGFLVGSGATPNEIKRERNRDRRGQWDYEDDSMPDRLRMLKVCPFCRTDSIEMRFNRRYWRLEHRCTNSDCEWDIAQPLPIWVVDFEVWRYLPTVIVGTLDKAAGIALQANMRGIIGPPMGYCSEPEHGHTYATRWSRPNGCLVPDCKGSPKGLPMDPSLYGVSFRLQDELHLLRDSLGAVDAHYEALYDHLQRHLSGTRPKILASSATLSGYERQSEVLYGKKARVFPYPEPQIGEGFWSRETDKRMRSYLAVSPRGQTVEFAVDRMMISLQSAIREWLRDPRGVAEKIGVDPSLADFLVDIYGTNVVYGNTLRDLDAVVRSSETQWEAIPKPAPNVTSMTGRTLFSDVSEVLEKLERPDAEFANRLHVVAASSMMSHGVDIDRLNVMVMLGLPHTTAEFIQATARVGRRWPALAFVVHRIARERDASVFKAFPQYVAQGDRFVEPIPITGHSRRVLERTLPGLAFARILLLHEPRAGRSIAKAKVLRDYLDAHPDFCENESATIAGMLGYTDEMTADLSQDVRWWYERLAANLGDPAHANEWSNSMGPKGGPMLSLRDVEEQVEIRGEDPR</sequence>
<evidence type="ECO:0000313" key="4">
    <source>
        <dbReference type="Proteomes" id="UP000577362"/>
    </source>
</evidence>
<feature type="region of interest" description="Disordered" evidence="1">
    <location>
        <begin position="999"/>
        <end position="1032"/>
    </location>
</feature>